<sequence>MPLLCQSFIRDRTIPGFRLVDHIYDCTRKGQSSKTTKKGLSPETLVLIRQRAAALAAGNQELTSELARLYREATKKDFRERRAEVLAEAAEAGKSIRYARRGFCNRRTKITALWNPKGTIISYFIENGGMEKMSYDFTPMRTSMRASRVSKGIQHD</sequence>
<proteinExistence type="predicted"/>
<evidence type="ECO:0000313" key="1">
    <source>
        <dbReference type="EMBL" id="KAK6765432.1"/>
    </source>
</evidence>
<name>A0ABR1ES13_NECAM</name>
<comment type="caution">
    <text evidence="1">The sequence shown here is derived from an EMBL/GenBank/DDBJ whole genome shotgun (WGS) entry which is preliminary data.</text>
</comment>
<dbReference type="EMBL" id="JAVFWL010000006">
    <property type="protein sequence ID" value="KAK6765432.1"/>
    <property type="molecule type" value="Genomic_DNA"/>
</dbReference>
<protein>
    <submittedName>
        <fullName evidence="1">Uncharacterized protein</fullName>
    </submittedName>
</protein>
<keyword evidence="2" id="KW-1185">Reference proteome</keyword>
<gene>
    <name evidence="1" type="primary">Necator_chrX.g25543</name>
    <name evidence="1" type="ORF">RB195_025377</name>
</gene>
<organism evidence="1 2">
    <name type="scientific">Necator americanus</name>
    <name type="common">Human hookworm</name>
    <dbReference type="NCBI Taxonomy" id="51031"/>
    <lineage>
        <taxon>Eukaryota</taxon>
        <taxon>Metazoa</taxon>
        <taxon>Ecdysozoa</taxon>
        <taxon>Nematoda</taxon>
        <taxon>Chromadorea</taxon>
        <taxon>Rhabditida</taxon>
        <taxon>Rhabditina</taxon>
        <taxon>Rhabditomorpha</taxon>
        <taxon>Strongyloidea</taxon>
        <taxon>Ancylostomatidae</taxon>
        <taxon>Bunostominae</taxon>
        <taxon>Necator</taxon>
    </lineage>
</organism>
<reference evidence="1 2" key="1">
    <citation type="submission" date="2023-08" db="EMBL/GenBank/DDBJ databases">
        <title>A Necator americanus chromosomal reference genome.</title>
        <authorList>
            <person name="Ilik V."/>
            <person name="Petrzelkova K.J."/>
            <person name="Pardy F."/>
            <person name="Fuh T."/>
            <person name="Niatou-Singa F.S."/>
            <person name="Gouil Q."/>
            <person name="Baker L."/>
            <person name="Ritchie M.E."/>
            <person name="Jex A.R."/>
            <person name="Gazzola D."/>
            <person name="Li H."/>
            <person name="Toshio Fujiwara R."/>
            <person name="Zhan B."/>
            <person name="Aroian R.V."/>
            <person name="Pafco B."/>
            <person name="Schwarz E.M."/>
        </authorList>
    </citation>
    <scope>NUCLEOTIDE SEQUENCE [LARGE SCALE GENOMIC DNA]</scope>
    <source>
        <strain evidence="1 2">Aroian</strain>
        <tissue evidence="1">Whole animal</tissue>
    </source>
</reference>
<dbReference type="Proteomes" id="UP001303046">
    <property type="component" value="Unassembled WGS sequence"/>
</dbReference>
<evidence type="ECO:0000313" key="2">
    <source>
        <dbReference type="Proteomes" id="UP001303046"/>
    </source>
</evidence>
<accession>A0ABR1ES13</accession>